<proteinExistence type="inferred from homology"/>
<evidence type="ECO:0000256" key="12">
    <source>
        <dbReference type="ARBA" id="ARBA00023152"/>
    </source>
</evidence>
<keyword evidence="7 13" id="KW-0963">Cytoplasm</keyword>
<keyword evidence="11 13" id="KW-0067">ATP-binding</keyword>
<evidence type="ECO:0000313" key="19">
    <source>
        <dbReference type="EMBL" id="NFN34384.1"/>
    </source>
</evidence>
<dbReference type="OrthoDB" id="9808460at2"/>
<dbReference type="PANTHER" id="PTHR11406">
    <property type="entry name" value="PHOSPHOGLYCERATE KINASE"/>
    <property type="match status" value="1"/>
</dbReference>
<dbReference type="Proteomes" id="UP000472355">
    <property type="component" value="Unassembled WGS sequence"/>
</dbReference>
<dbReference type="Proteomes" id="UP000476820">
    <property type="component" value="Unassembled WGS sequence"/>
</dbReference>
<dbReference type="InterPro" id="IPR036043">
    <property type="entry name" value="Phosphoglycerate_kinase_sf"/>
</dbReference>
<reference evidence="17 21" key="1">
    <citation type="submission" date="2019-02" db="EMBL/GenBank/DDBJ databases">
        <title>Genome sequencing of Clostridium botulinum clinical isolates.</title>
        <authorList>
            <person name="Brunt J."/>
            <person name="Van Vliet A.H.M."/>
            <person name="Stringer S.C."/>
            <person name="Grant K.A."/>
            <person name="Carter A.C."/>
            <person name="Peck M.W."/>
        </authorList>
    </citation>
    <scope>NUCLEOTIDE SEQUENCE [LARGE SCALE GENOMIC DNA]</scope>
    <source>
        <strain evidence="17 21">H113700579</strain>
    </source>
</reference>
<reference evidence="22 23" key="2">
    <citation type="submission" date="2019-04" db="EMBL/GenBank/DDBJ databases">
        <title>Genome sequencing of Clostridium botulinum Groups I-IV and Clostridium butyricum.</title>
        <authorList>
            <person name="Brunt J."/>
            <person name="Van Vliet A.H.M."/>
            <person name="Stringer S.C."/>
            <person name="Carter A.T."/>
            <person name="Peck M.W."/>
        </authorList>
    </citation>
    <scope>NUCLEOTIDE SEQUENCE [LARGE SCALE GENOMIC DNA]</scope>
    <source>
        <strain evidence="18 23">1605</strain>
        <strain evidence="20 24">BL81</strain>
        <strain evidence="19 22">CB-K-33E</strain>
    </source>
</reference>
<comment type="subunit">
    <text evidence="13">Monomer.</text>
</comment>
<keyword evidence="12 13" id="KW-0324">Glycolysis</keyword>
<evidence type="ECO:0000256" key="8">
    <source>
        <dbReference type="ARBA" id="ARBA00022679"/>
    </source>
</evidence>
<feature type="binding site" evidence="14">
    <location>
        <position position="38"/>
    </location>
    <ligand>
        <name>(2R)-3-phosphoglycerate</name>
        <dbReference type="ChEBI" id="CHEBI:58272"/>
    </ligand>
</feature>
<dbReference type="PANTHER" id="PTHR11406:SF23">
    <property type="entry name" value="PHOSPHOGLYCERATE KINASE 1, CHLOROPLASTIC-RELATED"/>
    <property type="match status" value="1"/>
</dbReference>
<evidence type="ECO:0000313" key="23">
    <source>
        <dbReference type="Proteomes" id="UP000476820"/>
    </source>
</evidence>
<dbReference type="FunFam" id="3.40.50.1260:FF:000008">
    <property type="entry name" value="Phosphoglycerate kinase"/>
    <property type="match status" value="1"/>
</dbReference>
<evidence type="ECO:0000256" key="1">
    <source>
        <dbReference type="ARBA" id="ARBA00000642"/>
    </source>
</evidence>
<feature type="binding site" evidence="13 15">
    <location>
        <position position="206"/>
    </location>
    <ligand>
        <name>ATP</name>
        <dbReference type="ChEBI" id="CHEBI:30616"/>
    </ligand>
</feature>
<feature type="binding site" evidence="13 15">
    <location>
        <begin position="353"/>
        <end position="356"/>
    </location>
    <ligand>
        <name>ATP</name>
        <dbReference type="ChEBI" id="CHEBI:30616"/>
    </ligand>
</feature>
<organism evidence="18 23">
    <name type="scientific">Clostridium botulinum</name>
    <dbReference type="NCBI Taxonomy" id="1491"/>
    <lineage>
        <taxon>Bacteria</taxon>
        <taxon>Bacillati</taxon>
        <taxon>Bacillota</taxon>
        <taxon>Clostridia</taxon>
        <taxon>Eubacteriales</taxon>
        <taxon>Clostridiaceae</taxon>
        <taxon>Clostridium</taxon>
    </lineage>
</organism>
<evidence type="ECO:0000256" key="2">
    <source>
        <dbReference type="ARBA" id="ARBA00004496"/>
    </source>
</evidence>
<dbReference type="PIRSF" id="PIRSF000724">
    <property type="entry name" value="Pgk"/>
    <property type="match status" value="1"/>
</dbReference>
<feature type="binding site" evidence="13 14">
    <location>
        <begin position="61"/>
        <end position="64"/>
    </location>
    <ligand>
        <name>substrate</name>
    </ligand>
</feature>
<evidence type="ECO:0000256" key="10">
    <source>
        <dbReference type="ARBA" id="ARBA00022777"/>
    </source>
</evidence>
<evidence type="ECO:0000256" key="3">
    <source>
        <dbReference type="ARBA" id="ARBA00004838"/>
    </source>
</evidence>
<keyword evidence="10 13" id="KW-0418">Kinase</keyword>
<protein>
    <recommendedName>
        <fullName evidence="6 13">Phosphoglycerate kinase</fullName>
        <ecNumber evidence="5 13">2.7.2.3</ecNumber>
    </recommendedName>
</protein>
<evidence type="ECO:0000256" key="14">
    <source>
        <dbReference type="PIRSR" id="PIRSR000724-1"/>
    </source>
</evidence>
<evidence type="ECO:0000256" key="7">
    <source>
        <dbReference type="ARBA" id="ARBA00022490"/>
    </source>
</evidence>
<dbReference type="UniPathway" id="UPA00109">
    <property type="reaction ID" value="UER00185"/>
</dbReference>
<keyword evidence="9 13" id="KW-0547">Nucleotide-binding</keyword>
<keyword evidence="8 13" id="KW-0808">Transferase</keyword>
<comment type="caution">
    <text evidence="18">The sequence shown here is derived from an EMBL/GenBank/DDBJ whole genome shotgun (WGS) entry which is preliminary data.</text>
</comment>
<dbReference type="EMBL" id="SXFB01000004">
    <property type="protein sequence ID" value="NFV26132.1"/>
    <property type="molecule type" value="Genomic_DNA"/>
</dbReference>
<dbReference type="InterPro" id="IPR015911">
    <property type="entry name" value="Phosphoglycerate_kinase_CS"/>
</dbReference>
<dbReference type="GO" id="GO:0006096">
    <property type="term" value="P:glycolytic process"/>
    <property type="evidence" value="ECO:0007669"/>
    <property type="project" value="UniProtKB-UniRule"/>
</dbReference>
<evidence type="ECO:0000256" key="5">
    <source>
        <dbReference type="ARBA" id="ARBA00013061"/>
    </source>
</evidence>
<dbReference type="EC" id="2.7.2.3" evidence="5 13"/>
<evidence type="ECO:0000256" key="6">
    <source>
        <dbReference type="ARBA" id="ARBA00016471"/>
    </source>
</evidence>
<dbReference type="GO" id="GO:0004618">
    <property type="term" value="F:phosphoglycerate kinase activity"/>
    <property type="evidence" value="ECO:0007669"/>
    <property type="project" value="UniProtKB-UniRule"/>
</dbReference>
<dbReference type="PROSITE" id="PS00111">
    <property type="entry name" value="PGLYCERATE_KINASE"/>
    <property type="match status" value="1"/>
</dbReference>
<evidence type="ECO:0000256" key="11">
    <source>
        <dbReference type="ARBA" id="ARBA00022840"/>
    </source>
</evidence>
<feature type="binding site" evidence="13 15">
    <location>
        <position position="327"/>
    </location>
    <ligand>
        <name>ATP</name>
        <dbReference type="ChEBI" id="CHEBI:30616"/>
    </ligand>
</feature>
<evidence type="ECO:0000256" key="9">
    <source>
        <dbReference type="ARBA" id="ARBA00022741"/>
    </source>
</evidence>
<dbReference type="InterPro" id="IPR001576">
    <property type="entry name" value="Phosphoglycerate_kinase"/>
</dbReference>
<evidence type="ECO:0000313" key="21">
    <source>
        <dbReference type="Proteomes" id="UP000472355"/>
    </source>
</evidence>
<comment type="pathway">
    <text evidence="3 13">Carbohydrate degradation; glycolysis; pyruvate from D-glyceraldehyde 3-phosphate: step 2/5.</text>
</comment>
<evidence type="ECO:0000256" key="16">
    <source>
        <dbReference type="RuleBase" id="RU000532"/>
    </source>
</evidence>
<dbReference type="EMBL" id="SGKU01000015">
    <property type="protein sequence ID" value="NFA42377.1"/>
    <property type="molecule type" value="Genomic_DNA"/>
</dbReference>
<comment type="similarity">
    <text evidence="4 13 16">Belongs to the phosphoglycerate kinase family.</text>
</comment>
<evidence type="ECO:0000313" key="24">
    <source>
        <dbReference type="Proteomes" id="UP000486903"/>
    </source>
</evidence>
<evidence type="ECO:0000256" key="13">
    <source>
        <dbReference type="HAMAP-Rule" id="MF_00145"/>
    </source>
</evidence>
<evidence type="ECO:0000313" key="20">
    <source>
        <dbReference type="EMBL" id="NFV26132.1"/>
    </source>
</evidence>
<evidence type="ECO:0000256" key="4">
    <source>
        <dbReference type="ARBA" id="ARBA00008982"/>
    </source>
</evidence>
<accession>A0A0C2NT73</accession>
<evidence type="ECO:0000313" key="17">
    <source>
        <dbReference type="EMBL" id="NFA42377.1"/>
    </source>
</evidence>
<dbReference type="GO" id="GO:0006094">
    <property type="term" value="P:gluconeogenesis"/>
    <property type="evidence" value="ECO:0007669"/>
    <property type="project" value="TreeGrafter"/>
</dbReference>
<feature type="binding site" evidence="13">
    <location>
        <position position="38"/>
    </location>
    <ligand>
        <name>substrate</name>
    </ligand>
</feature>
<dbReference type="HAMAP" id="MF_00145">
    <property type="entry name" value="Phosphoglyc_kinase"/>
    <property type="match status" value="1"/>
</dbReference>
<evidence type="ECO:0000313" key="22">
    <source>
        <dbReference type="Proteomes" id="UP000473681"/>
    </source>
</evidence>
<dbReference type="Pfam" id="PF00162">
    <property type="entry name" value="PGK"/>
    <property type="match status" value="1"/>
</dbReference>
<dbReference type="SUPFAM" id="SSF53748">
    <property type="entry name" value="Phosphoglycerate kinase"/>
    <property type="match status" value="1"/>
</dbReference>
<dbReference type="GO" id="GO:0043531">
    <property type="term" value="F:ADP binding"/>
    <property type="evidence" value="ECO:0007669"/>
    <property type="project" value="TreeGrafter"/>
</dbReference>
<feature type="binding site" evidence="13">
    <location>
        <position position="155"/>
    </location>
    <ligand>
        <name>substrate</name>
    </ligand>
</feature>
<dbReference type="InterPro" id="IPR015824">
    <property type="entry name" value="Phosphoglycerate_kinase_N"/>
</dbReference>
<evidence type="ECO:0000313" key="18">
    <source>
        <dbReference type="EMBL" id="NFF87783.1"/>
    </source>
</evidence>
<dbReference type="GO" id="GO:0005829">
    <property type="term" value="C:cytosol"/>
    <property type="evidence" value="ECO:0007669"/>
    <property type="project" value="TreeGrafter"/>
</dbReference>
<comment type="subcellular location">
    <subcellularLocation>
        <location evidence="2 13">Cytoplasm</location>
    </subcellularLocation>
</comment>
<gene>
    <name evidence="13 18" type="primary">pgk</name>
    <name evidence="17" type="ORF">EXM65_07215</name>
    <name evidence="18" type="ORF">FC774_07845</name>
    <name evidence="19" type="ORF">FDB51_04410</name>
    <name evidence="20" type="ORF">FDG31_08050</name>
</gene>
<dbReference type="CDD" id="cd00318">
    <property type="entry name" value="Phosphoglycerate_kinase"/>
    <property type="match status" value="1"/>
</dbReference>
<sequence>MNFNKKTIEDIQVKGKKVLVRCDFNVPLKDGVITDENRLNGALPTIKYLVENGAKVILCSHMGKPKGEPKPELSLAPVAKRLSELLGKEIKFAPDNTVVGENAKAAVAEMKDGDVVLLENTRYRKEETKNGEEFSKELASLAEIFVNDAFGTAHRAHCSTVGVTDYIDTAVCGYLIQKELKFLGNAVETPEKPFVAILGGAKVSDKIAVINNLLDKVDTIIIGGGMAYTFLKAQGYEIGTSLVEEDRLDYAKEMIAKAEEKGVNFLLPVDHRVAAEFKDVEATVTEDQNIPAGTMGLDIGPKTEKLYADAVKDAKTVIWNGPMGVFEFENFNKGTIAVAKAMADSNATTIIGGGDSAAAVNILGFGDKMTHISTGGGASLEFLEGKVLPGISALND</sequence>
<feature type="binding site" evidence="13 15">
    <location>
        <position position="296"/>
    </location>
    <ligand>
        <name>ATP</name>
        <dbReference type="ChEBI" id="CHEBI:30616"/>
    </ligand>
</feature>
<dbReference type="EMBL" id="SWVK01000004">
    <property type="protein sequence ID" value="NFN34384.1"/>
    <property type="molecule type" value="Genomic_DNA"/>
</dbReference>
<feature type="binding site" evidence="13">
    <location>
        <position position="122"/>
    </location>
    <ligand>
        <name>substrate</name>
    </ligand>
</feature>
<dbReference type="FunFam" id="3.40.50.1260:FF:000007">
    <property type="entry name" value="Phosphoglycerate kinase"/>
    <property type="match status" value="1"/>
</dbReference>
<feature type="binding site" evidence="14">
    <location>
        <position position="155"/>
    </location>
    <ligand>
        <name>(2R)-3-phosphoglycerate</name>
        <dbReference type="ChEBI" id="CHEBI:58272"/>
    </ligand>
</feature>
<name>A0A0C2NT73_CLOBO</name>
<feature type="binding site" evidence="14">
    <location>
        <position position="122"/>
    </location>
    <ligand>
        <name>(2R)-3-phosphoglycerate</name>
        <dbReference type="ChEBI" id="CHEBI:58272"/>
    </ligand>
</feature>
<dbReference type="Proteomes" id="UP000486903">
    <property type="component" value="Unassembled WGS sequence"/>
</dbReference>
<dbReference type="AlphaFoldDB" id="A0A0C2NT73"/>
<feature type="binding site" evidence="13 14">
    <location>
        <begin position="23"/>
        <end position="25"/>
    </location>
    <ligand>
        <name>substrate</name>
    </ligand>
</feature>
<dbReference type="EMBL" id="SWOV01000016">
    <property type="protein sequence ID" value="NFF87783.1"/>
    <property type="molecule type" value="Genomic_DNA"/>
</dbReference>
<comment type="catalytic activity">
    <reaction evidence="1 13 16">
        <text>(2R)-3-phosphoglycerate + ATP = (2R)-3-phospho-glyceroyl phosphate + ADP</text>
        <dbReference type="Rhea" id="RHEA:14801"/>
        <dbReference type="ChEBI" id="CHEBI:30616"/>
        <dbReference type="ChEBI" id="CHEBI:57604"/>
        <dbReference type="ChEBI" id="CHEBI:58272"/>
        <dbReference type="ChEBI" id="CHEBI:456216"/>
        <dbReference type="EC" id="2.7.2.3"/>
    </reaction>
</comment>
<dbReference type="PRINTS" id="PR00477">
    <property type="entry name" value="PHGLYCKINASE"/>
</dbReference>
<evidence type="ECO:0000256" key="15">
    <source>
        <dbReference type="PIRSR" id="PIRSR000724-2"/>
    </source>
</evidence>
<dbReference type="Gene3D" id="3.40.50.1260">
    <property type="entry name" value="Phosphoglycerate kinase, N-terminal domain"/>
    <property type="match status" value="2"/>
</dbReference>
<dbReference type="GO" id="GO:0005524">
    <property type="term" value="F:ATP binding"/>
    <property type="evidence" value="ECO:0007669"/>
    <property type="project" value="UniProtKB-KW"/>
</dbReference>
<dbReference type="SMR" id="A0A0C2NT73"/>
<dbReference type="Proteomes" id="UP000473681">
    <property type="component" value="Unassembled WGS sequence"/>
</dbReference>
<dbReference type="RefSeq" id="WP_003373269.1">
    <property type="nucleotide sequence ID" value="NZ_CP010520.1"/>
</dbReference>